<dbReference type="AlphaFoldDB" id="A0A5D8YRL6"/>
<reference evidence="2 3" key="1">
    <citation type="submission" date="2019-08" db="EMBL/GenBank/DDBJ databases">
        <title>Draft genome sequence of Lysobacter sp. UKS-15.</title>
        <authorList>
            <person name="Im W.-T."/>
        </authorList>
    </citation>
    <scope>NUCLEOTIDE SEQUENCE [LARGE SCALE GENOMIC DNA]</scope>
    <source>
        <strain evidence="2 3">UKS-15</strain>
    </source>
</reference>
<dbReference type="GO" id="GO:0016740">
    <property type="term" value="F:transferase activity"/>
    <property type="evidence" value="ECO:0007669"/>
    <property type="project" value="UniProtKB-KW"/>
</dbReference>
<dbReference type="Pfam" id="PF13692">
    <property type="entry name" value="Glyco_trans_1_4"/>
    <property type="match status" value="1"/>
</dbReference>
<proteinExistence type="predicted"/>
<comment type="caution">
    <text evidence="2">The sequence shown here is derived from an EMBL/GenBank/DDBJ whole genome shotgun (WGS) entry which is preliminary data.</text>
</comment>
<dbReference type="OrthoDB" id="9815351at2"/>
<dbReference type="SUPFAM" id="SSF53756">
    <property type="entry name" value="UDP-Glycosyltransferase/glycogen phosphorylase"/>
    <property type="match status" value="1"/>
</dbReference>
<dbReference type="Gene3D" id="3.40.50.2000">
    <property type="entry name" value="Glycogen Phosphorylase B"/>
    <property type="match status" value="1"/>
</dbReference>
<protein>
    <submittedName>
        <fullName evidence="2">Glycosyltransferase family 4 protein</fullName>
    </submittedName>
</protein>
<gene>
    <name evidence="2" type="ORF">FW784_12415</name>
</gene>
<name>A0A5D8YRL6_9GAMM</name>
<dbReference type="EMBL" id="VTRV01000175">
    <property type="protein sequence ID" value="TZF85231.1"/>
    <property type="molecule type" value="Genomic_DNA"/>
</dbReference>
<accession>A0A5D8YRL6</accession>
<dbReference type="Pfam" id="PF13579">
    <property type="entry name" value="Glyco_trans_4_4"/>
    <property type="match status" value="1"/>
</dbReference>
<dbReference type="Proteomes" id="UP000323164">
    <property type="component" value="Unassembled WGS sequence"/>
</dbReference>
<organism evidence="2 3">
    <name type="scientific">Cognatilysobacter lacus</name>
    <dbReference type="NCBI Taxonomy" id="1643323"/>
    <lineage>
        <taxon>Bacteria</taxon>
        <taxon>Pseudomonadati</taxon>
        <taxon>Pseudomonadota</taxon>
        <taxon>Gammaproteobacteria</taxon>
        <taxon>Lysobacterales</taxon>
        <taxon>Lysobacteraceae</taxon>
        <taxon>Cognatilysobacter</taxon>
    </lineage>
</organism>
<dbReference type="InterPro" id="IPR028098">
    <property type="entry name" value="Glyco_trans_4-like_N"/>
</dbReference>
<keyword evidence="3" id="KW-1185">Reference proteome</keyword>
<evidence type="ECO:0000313" key="2">
    <source>
        <dbReference type="EMBL" id="TZF85231.1"/>
    </source>
</evidence>
<keyword evidence="2" id="KW-0808">Transferase</keyword>
<sequence length="439" mass="47452">MRVALLGDRAAGASRRGVGRRAMTLASDVFLGRTVLIIIVGHLSSAPRAQKEAAALRKAGARVVVRGNWFEPRLVGEDLAIARQLDIEFAPATDLRRVGGHPGDRIRHRMSKLVHALTGSVLPRTLGPGAPELLRDARRIRADLTLVHSEPGLWLGRRLAQEGHAVGVDFEDWFSRDQCPGDRPEPVRTTLRELEHFHLQHARCCVTTTHVMAEALAADAGTPRIPVAIPNSFPADSAPTIADRRDAAGEPAVSFYWFSQTIGPARGLEALAAALALLRGEWVLHLRGALGTHAQWLEGLFTPDLRSRIHVLPPVSNAELPARTRAHDVGLALEIPFCTNKQLTASNKIHEYLRAGLAVVATATRGQEEVLRACPHAGQLVTPGDAASLAAAMQAYIDDPQALAFAKGSARVAGATVWNWERYEPVLLSTLAAALPERK</sequence>
<evidence type="ECO:0000313" key="3">
    <source>
        <dbReference type="Proteomes" id="UP000323164"/>
    </source>
</evidence>
<evidence type="ECO:0000259" key="1">
    <source>
        <dbReference type="Pfam" id="PF13579"/>
    </source>
</evidence>
<feature type="domain" description="Glycosyltransferase subfamily 4-like N-terminal" evidence="1">
    <location>
        <begin position="47"/>
        <end position="231"/>
    </location>
</feature>